<comment type="caution">
    <text evidence="9">The sequence shown here is derived from an EMBL/GenBank/DDBJ whole genome shotgun (WGS) entry which is preliminary data.</text>
</comment>
<evidence type="ECO:0000256" key="5">
    <source>
        <dbReference type="ARBA" id="ARBA00032658"/>
    </source>
</evidence>
<dbReference type="EMBL" id="JARJCN010000040">
    <property type="protein sequence ID" value="KAJ7083720.1"/>
    <property type="molecule type" value="Genomic_DNA"/>
</dbReference>
<gene>
    <name evidence="9" type="ORF">B0H15DRAFT_850488</name>
</gene>
<dbReference type="GO" id="GO:0016020">
    <property type="term" value="C:membrane"/>
    <property type="evidence" value="ECO:0007669"/>
    <property type="project" value="InterPro"/>
</dbReference>
<evidence type="ECO:0000313" key="9">
    <source>
        <dbReference type="EMBL" id="KAJ7083720.1"/>
    </source>
</evidence>
<evidence type="ECO:0000256" key="4">
    <source>
        <dbReference type="ARBA" id="ARBA00023136"/>
    </source>
</evidence>
<keyword evidence="10" id="KW-1185">Reference proteome</keyword>
<keyword evidence="4 6" id="KW-0472">Membrane</keyword>
<sequence>MNLPLVLLLTWAGIHGVHYVLKGRNSEALLPTARGVNPLDRQLRARFWNTRTTQVVLNKLHIRVQTSAWNVTHDALSKALLLRPRSRLRAHLTHFYNVGCAVGVLGTFLSLGLLLWTVGDSIVPIVHAALRPPTPPSSSALLLKRGLEEAAGRSAVIKPIIPGVTVPLGHLPSILLAVFLSQIIHELGHAVSAALDAVPVMTAGASFTVVVPAAFVTFPATALESLKPFARSRIIAAGPFHNLVFWCLLLFVERIGAGDLITSMMYRDVSDVGRVVVKIDEDSDLRGHLPIGSVVTKLDDTSLGTHADQWTAYLTTTQRPPDLGWCVDRAVYLGNSQSCCEPHATFSPLTCFVAVSSSAEKGCVDAIPILTGKDEQRCRLDLDCAADALQCVRPDESANILRLGVYANGQDEVVLWSGPLAEVYEQVDVGKLFPRFRLLPLWIYTSTRLFWVYLKMATMSLYLFNLLPLPYLDGAQFIHALSDMTLHAGSAYDEYDIEALAASTSNRGRWKERLAKSISVATLCLFVLSTILAMTHVR</sequence>
<evidence type="ECO:0000256" key="2">
    <source>
        <dbReference type="ARBA" id="ARBA00022692"/>
    </source>
</evidence>
<dbReference type="PANTHER" id="PTHR13325:SF3">
    <property type="entry name" value="MEMBRANE-BOUND TRANSCRIPTION FACTOR SITE-2 PROTEASE"/>
    <property type="match status" value="1"/>
</dbReference>
<dbReference type="GO" id="GO:0012505">
    <property type="term" value="C:endomembrane system"/>
    <property type="evidence" value="ECO:0007669"/>
    <property type="project" value="UniProtKB-SubCell"/>
</dbReference>
<evidence type="ECO:0000256" key="3">
    <source>
        <dbReference type="ARBA" id="ARBA00022989"/>
    </source>
</evidence>
<organism evidence="9 10">
    <name type="scientific">Mycena belliarum</name>
    <dbReference type="NCBI Taxonomy" id="1033014"/>
    <lineage>
        <taxon>Eukaryota</taxon>
        <taxon>Fungi</taxon>
        <taxon>Dikarya</taxon>
        <taxon>Basidiomycota</taxon>
        <taxon>Agaricomycotina</taxon>
        <taxon>Agaricomycetes</taxon>
        <taxon>Agaricomycetidae</taxon>
        <taxon>Agaricales</taxon>
        <taxon>Marasmiineae</taxon>
        <taxon>Mycenaceae</taxon>
        <taxon>Mycena</taxon>
    </lineage>
</organism>
<dbReference type="InterPro" id="IPR001193">
    <property type="entry name" value="MBTPS2"/>
</dbReference>
<comment type="subcellular location">
    <subcellularLocation>
        <location evidence="1">Endomembrane system</location>
        <topology evidence="1">Multi-pass membrane protein</topology>
    </subcellularLocation>
</comment>
<feature type="transmembrane region" description="Helical" evidence="6">
    <location>
        <begin position="204"/>
        <end position="223"/>
    </location>
</feature>
<keyword evidence="7" id="KW-0732">Signal</keyword>
<dbReference type="GO" id="GO:0004222">
    <property type="term" value="F:metalloendopeptidase activity"/>
    <property type="evidence" value="ECO:0007669"/>
    <property type="project" value="InterPro"/>
</dbReference>
<evidence type="ECO:0000256" key="7">
    <source>
        <dbReference type="SAM" id="SignalP"/>
    </source>
</evidence>
<dbReference type="Pfam" id="PF02163">
    <property type="entry name" value="Peptidase_M50"/>
    <property type="match status" value="1"/>
</dbReference>
<feature type="transmembrane region" description="Helical" evidence="6">
    <location>
        <begin position="518"/>
        <end position="537"/>
    </location>
</feature>
<evidence type="ECO:0000256" key="6">
    <source>
        <dbReference type="SAM" id="Phobius"/>
    </source>
</evidence>
<feature type="transmembrane region" description="Helical" evidence="6">
    <location>
        <begin position="441"/>
        <end position="464"/>
    </location>
</feature>
<dbReference type="Proteomes" id="UP001222325">
    <property type="component" value="Unassembled WGS sequence"/>
</dbReference>
<protein>
    <recommendedName>
        <fullName evidence="5">Endopeptidase S2P</fullName>
    </recommendedName>
</protein>
<proteinExistence type="predicted"/>
<dbReference type="InterPro" id="IPR008915">
    <property type="entry name" value="Peptidase_M50"/>
</dbReference>
<feature type="signal peptide" evidence="7">
    <location>
        <begin position="1"/>
        <end position="16"/>
    </location>
</feature>
<feature type="chain" id="PRO_5042016265" description="Endopeptidase S2P" evidence="7">
    <location>
        <begin position="17"/>
        <end position="538"/>
    </location>
</feature>
<dbReference type="AlphaFoldDB" id="A0AAD6XNN4"/>
<dbReference type="GO" id="GO:1905897">
    <property type="term" value="P:regulation of response to endoplasmic reticulum stress"/>
    <property type="evidence" value="ECO:0007669"/>
    <property type="project" value="TreeGrafter"/>
</dbReference>
<reference evidence="9" key="1">
    <citation type="submission" date="2023-03" db="EMBL/GenBank/DDBJ databases">
        <title>Massive genome expansion in bonnet fungi (Mycena s.s.) driven by repeated elements and novel gene families across ecological guilds.</title>
        <authorList>
            <consortium name="Lawrence Berkeley National Laboratory"/>
            <person name="Harder C.B."/>
            <person name="Miyauchi S."/>
            <person name="Viragh M."/>
            <person name="Kuo A."/>
            <person name="Thoen E."/>
            <person name="Andreopoulos B."/>
            <person name="Lu D."/>
            <person name="Skrede I."/>
            <person name="Drula E."/>
            <person name="Henrissat B."/>
            <person name="Morin E."/>
            <person name="Kohler A."/>
            <person name="Barry K."/>
            <person name="LaButti K."/>
            <person name="Morin E."/>
            <person name="Salamov A."/>
            <person name="Lipzen A."/>
            <person name="Mereny Z."/>
            <person name="Hegedus B."/>
            <person name="Baldrian P."/>
            <person name="Stursova M."/>
            <person name="Weitz H."/>
            <person name="Taylor A."/>
            <person name="Grigoriev I.V."/>
            <person name="Nagy L.G."/>
            <person name="Martin F."/>
            <person name="Kauserud H."/>
        </authorList>
    </citation>
    <scope>NUCLEOTIDE SEQUENCE</scope>
    <source>
        <strain evidence="9">CBHHK173m</strain>
    </source>
</reference>
<name>A0AAD6XNN4_9AGAR</name>
<feature type="domain" description="Peptidase M50" evidence="8">
    <location>
        <begin position="174"/>
        <end position="485"/>
    </location>
</feature>
<keyword evidence="3 6" id="KW-1133">Transmembrane helix</keyword>
<accession>A0AAD6XNN4</accession>
<feature type="transmembrane region" description="Helical" evidence="6">
    <location>
        <begin position="160"/>
        <end position="184"/>
    </location>
</feature>
<evidence type="ECO:0000256" key="1">
    <source>
        <dbReference type="ARBA" id="ARBA00004127"/>
    </source>
</evidence>
<evidence type="ECO:0000259" key="8">
    <source>
        <dbReference type="Pfam" id="PF02163"/>
    </source>
</evidence>
<dbReference type="PANTHER" id="PTHR13325">
    <property type="entry name" value="PROTEASE M50 MEMBRANE-BOUND TRANSCRIPTION FACTOR SITE 2 PROTEASE"/>
    <property type="match status" value="1"/>
</dbReference>
<feature type="transmembrane region" description="Helical" evidence="6">
    <location>
        <begin position="95"/>
        <end position="116"/>
    </location>
</feature>
<dbReference type="PRINTS" id="PR01000">
    <property type="entry name" value="SREBPS2PTASE"/>
</dbReference>
<keyword evidence="2 6" id="KW-0812">Transmembrane</keyword>
<dbReference type="GO" id="GO:0005737">
    <property type="term" value="C:cytoplasm"/>
    <property type="evidence" value="ECO:0007669"/>
    <property type="project" value="TreeGrafter"/>
</dbReference>
<evidence type="ECO:0000313" key="10">
    <source>
        <dbReference type="Proteomes" id="UP001222325"/>
    </source>
</evidence>
<dbReference type="GO" id="GO:0031293">
    <property type="term" value="P:membrane protein intracellular domain proteolysis"/>
    <property type="evidence" value="ECO:0007669"/>
    <property type="project" value="TreeGrafter"/>
</dbReference>